<feature type="region of interest" description="Disordered" evidence="8">
    <location>
        <begin position="347"/>
        <end position="530"/>
    </location>
</feature>
<dbReference type="PROSITE" id="PS00108">
    <property type="entry name" value="PROTEIN_KINASE_ST"/>
    <property type="match status" value="1"/>
</dbReference>
<dbReference type="FunFam" id="1.10.510.10:FF:000253">
    <property type="entry name" value="MAP kinase kinase Ste7"/>
    <property type="match status" value="1"/>
</dbReference>
<evidence type="ECO:0000256" key="4">
    <source>
        <dbReference type="ARBA" id="ARBA00022777"/>
    </source>
</evidence>
<dbReference type="OrthoDB" id="10252354at2759"/>
<dbReference type="InterPro" id="IPR049613">
    <property type="entry name" value="Byr1-like_cat"/>
</dbReference>
<feature type="domain" description="Protein kinase" evidence="9">
    <location>
        <begin position="62"/>
        <end position="327"/>
    </location>
</feature>
<dbReference type="GO" id="GO:0000165">
    <property type="term" value="P:MAPK cascade"/>
    <property type="evidence" value="ECO:0007669"/>
    <property type="project" value="UniProtKB-ARBA"/>
</dbReference>
<sequence length="530" mass="57248">MADSGMQAKTFGRKNKKGLALNKPAPRPAAPPETEMQLPGGSENGRLEIGIEYKLDLKREDLEVLKDLGAGNGGTVSKVRHTATNTIMARKVIHVEAKTEMRKRIVRELQIMHDTNSIYIVNFYGAFLSENSDVIMCMEYMDVGSMDRISTHFGPVRVDVLGKISEATLGGLTYLYTKHHIMHRDIKPSNIVVNSKGQIKLCDFGVSGELVNSVADTFVGTSTYMAPERIQGQKYTVKSDVWSFGLTIMELAIGKFPFDASEHLDDGDGAPAGILDLLQQIVYEPAPRLPKSEAFPSILEDMIQKCMSKNPDERPTPAELFEREPFVQAAKRTPVDLKEWAVGMMERDNRKSHLAPQLSPSTQQLLRSSDSPTTTQDSNGDYSLPTPTSGDIPIGGADIRSAITSPQHTKNDGYSPTTKNGSMSLGRAGGAAIHPGLPPRVSTTNSVPRVTTLNGPDHSASNGPSSASAATFSTTIPMRPAPPGGPLPPPPVPKKEGADLDGRKESRRQAHFGNGLYGSNYPAGNGTGPY</sequence>
<dbReference type="PROSITE" id="PS50011">
    <property type="entry name" value="PROTEIN_KINASE_DOM"/>
    <property type="match status" value="1"/>
</dbReference>
<accession>S3D8Z6</accession>
<dbReference type="STRING" id="1116229.S3D8Z6"/>
<feature type="region of interest" description="Disordered" evidence="8">
    <location>
        <begin position="1"/>
        <end position="44"/>
    </location>
</feature>
<evidence type="ECO:0000256" key="2">
    <source>
        <dbReference type="ARBA" id="ARBA00022679"/>
    </source>
</evidence>
<dbReference type="GeneID" id="19466256"/>
<dbReference type="Gene3D" id="1.10.510.10">
    <property type="entry name" value="Transferase(Phosphotransferase) domain 1"/>
    <property type="match status" value="1"/>
</dbReference>
<evidence type="ECO:0000259" key="9">
    <source>
        <dbReference type="PROSITE" id="PS50011"/>
    </source>
</evidence>
<dbReference type="PANTHER" id="PTHR47448:SF1">
    <property type="entry name" value="SERINE_THREONINE-PROTEIN KINASE STE7 HOMOLOG"/>
    <property type="match status" value="1"/>
</dbReference>
<feature type="binding site" evidence="7">
    <location>
        <position position="91"/>
    </location>
    <ligand>
        <name>ATP</name>
        <dbReference type="ChEBI" id="CHEBI:30616"/>
    </ligand>
</feature>
<feature type="compositionally biased region" description="Polar residues" evidence="8">
    <location>
        <begin position="358"/>
        <end position="389"/>
    </location>
</feature>
<dbReference type="eggNOG" id="KOG0581">
    <property type="taxonomic scope" value="Eukaryota"/>
</dbReference>
<evidence type="ECO:0000256" key="7">
    <source>
        <dbReference type="PROSITE-ProRule" id="PRU10141"/>
    </source>
</evidence>
<dbReference type="HOGENOM" id="CLU_000288_63_23_1"/>
<feature type="compositionally biased region" description="Basic and acidic residues" evidence="8">
    <location>
        <begin position="493"/>
        <end position="508"/>
    </location>
</feature>
<dbReference type="InterPro" id="IPR017441">
    <property type="entry name" value="Protein_kinase_ATP_BS"/>
</dbReference>
<dbReference type="RefSeq" id="XP_008079342.1">
    <property type="nucleotide sequence ID" value="XM_008081151.1"/>
</dbReference>
<keyword evidence="11" id="KW-1185">Reference proteome</keyword>
<evidence type="ECO:0000256" key="3">
    <source>
        <dbReference type="ARBA" id="ARBA00022741"/>
    </source>
</evidence>
<feature type="compositionally biased region" description="Pro residues" evidence="8">
    <location>
        <begin position="479"/>
        <end position="492"/>
    </location>
</feature>
<evidence type="ECO:0000256" key="5">
    <source>
        <dbReference type="ARBA" id="ARBA00022840"/>
    </source>
</evidence>
<keyword evidence="3 7" id="KW-0547">Nucleotide-binding</keyword>
<evidence type="ECO:0000256" key="6">
    <source>
        <dbReference type="ARBA" id="ARBA00038035"/>
    </source>
</evidence>
<keyword evidence="1" id="KW-0723">Serine/threonine-protein kinase</keyword>
<feature type="compositionally biased region" description="Polar residues" evidence="8">
    <location>
        <begin position="402"/>
        <end position="423"/>
    </location>
</feature>
<evidence type="ECO:0000313" key="10">
    <source>
        <dbReference type="EMBL" id="EPE34190.1"/>
    </source>
</evidence>
<keyword evidence="4 10" id="KW-0418">Kinase</keyword>
<comment type="similarity">
    <text evidence="6">Belongs to the protein kinase superfamily. STE Ser/Thr protein kinase family. MAP kinase kinase subfamily.</text>
</comment>
<dbReference type="EMBL" id="KE145357">
    <property type="protein sequence ID" value="EPE34190.1"/>
    <property type="molecule type" value="Genomic_DNA"/>
</dbReference>
<dbReference type="FunFam" id="3.30.200.20:FF:000261">
    <property type="entry name" value="MAP kinase kinase Ste7"/>
    <property type="match status" value="1"/>
</dbReference>
<name>S3D8Z6_GLAL2</name>
<dbReference type="InterPro" id="IPR000719">
    <property type="entry name" value="Prot_kinase_dom"/>
</dbReference>
<dbReference type="OMA" id="SHSRHYN"/>
<dbReference type="PANTHER" id="PTHR47448">
    <property type="entry name" value="DUAL SPECIFICITY MITOGEN-ACTIVATED PROTEIN KINASE KINASE DSOR1-LIKE PROTEIN"/>
    <property type="match status" value="1"/>
</dbReference>
<dbReference type="Pfam" id="PF00069">
    <property type="entry name" value="Pkinase"/>
    <property type="match status" value="1"/>
</dbReference>
<evidence type="ECO:0000256" key="8">
    <source>
        <dbReference type="SAM" id="MobiDB-lite"/>
    </source>
</evidence>
<gene>
    <name evidence="10" type="ORF">GLAREA_07203</name>
</gene>
<dbReference type="KEGG" id="glz:GLAREA_07203"/>
<proteinExistence type="inferred from homology"/>
<evidence type="ECO:0000256" key="1">
    <source>
        <dbReference type="ARBA" id="ARBA00022527"/>
    </source>
</evidence>
<keyword evidence="5 7" id="KW-0067">ATP-binding</keyword>
<dbReference type="GO" id="GO:0005524">
    <property type="term" value="F:ATP binding"/>
    <property type="evidence" value="ECO:0007669"/>
    <property type="project" value="UniProtKB-UniRule"/>
</dbReference>
<dbReference type="GO" id="GO:0004712">
    <property type="term" value="F:protein serine/threonine/tyrosine kinase activity"/>
    <property type="evidence" value="ECO:0007669"/>
    <property type="project" value="UniProtKB-ARBA"/>
</dbReference>
<dbReference type="PROSITE" id="PS00107">
    <property type="entry name" value="PROTEIN_KINASE_ATP"/>
    <property type="match status" value="1"/>
</dbReference>
<dbReference type="InterPro" id="IPR050915">
    <property type="entry name" value="MAP_kinase_kinase"/>
</dbReference>
<keyword evidence="2" id="KW-0808">Transferase</keyword>
<dbReference type="SMART" id="SM00220">
    <property type="entry name" value="S_TKc"/>
    <property type="match status" value="1"/>
</dbReference>
<organism evidence="10 11">
    <name type="scientific">Glarea lozoyensis (strain ATCC 20868 / MF5171)</name>
    <dbReference type="NCBI Taxonomy" id="1116229"/>
    <lineage>
        <taxon>Eukaryota</taxon>
        <taxon>Fungi</taxon>
        <taxon>Dikarya</taxon>
        <taxon>Ascomycota</taxon>
        <taxon>Pezizomycotina</taxon>
        <taxon>Leotiomycetes</taxon>
        <taxon>Helotiales</taxon>
        <taxon>Helotiaceae</taxon>
        <taxon>Glarea</taxon>
    </lineage>
</organism>
<dbReference type="InterPro" id="IPR011009">
    <property type="entry name" value="Kinase-like_dom_sf"/>
</dbReference>
<dbReference type="Gene3D" id="3.30.200.20">
    <property type="entry name" value="Phosphorylase Kinase, domain 1"/>
    <property type="match status" value="1"/>
</dbReference>
<dbReference type="AlphaFoldDB" id="S3D8Z6"/>
<reference evidence="10 11" key="1">
    <citation type="journal article" date="2013" name="BMC Genomics">
        <title>Genomics-driven discovery of the pneumocandin biosynthetic gene cluster in the fungus Glarea lozoyensis.</title>
        <authorList>
            <person name="Chen L."/>
            <person name="Yue Q."/>
            <person name="Zhang X."/>
            <person name="Xiang M."/>
            <person name="Wang C."/>
            <person name="Li S."/>
            <person name="Che Y."/>
            <person name="Ortiz-Lopez F.J."/>
            <person name="Bills G.F."/>
            <person name="Liu X."/>
            <person name="An Z."/>
        </authorList>
    </citation>
    <scope>NUCLEOTIDE SEQUENCE [LARGE SCALE GENOMIC DNA]</scope>
    <source>
        <strain evidence="11">ATCC 20868 / MF5171</strain>
    </source>
</reference>
<dbReference type="GO" id="GO:0004674">
    <property type="term" value="F:protein serine/threonine kinase activity"/>
    <property type="evidence" value="ECO:0007669"/>
    <property type="project" value="UniProtKB-KW"/>
</dbReference>
<evidence type="ECO:0000313" key="11">
    <source>
        <dbReference type="Proteomes" id="UP000016922"/>
    </source>
</evidence>
<dbReference type="Proteomes" id="UP000016922">
    <property type="component" value="Unassembled WGS sequence"/>
</dbReference>
<dbReference type="InterPro" id="IPR008271">
    <property type="entry name" value="Ser/Thr_kinase_AS"/>
</dbReference>
<dbReference type="SUPFAM" id="SSF56112">
    <property type="entry name" value="Protein kinase-like (PK-like)"/>
    <property type="match status" value="1"/>
</dbReference>
<dbReference type="CDD" id="cd06620">
    <property type="entry name" value="PKc_Byr1_like"/>
    <property type="match status" value="1"/>
</dbReference>
<feature type="compositionally biased region" description="Polar residues" evidence="8">
    <location>
        <begin position="441"/>
        <end position="454"/>
    </location>
</feature>
<feature type="compositionally biased region" description="Low complexity" evidence="8">
    <location>
        <begin position="459"/>
        <end position="478"/>
    </location>
</feature>
<protein>
    <submittedName>
        <fullName evidence="10">Protein kinase-like (PK-like)</fullName>
    </submittedName>
</protein>